<dbReference type="EMBL" id="LFXJ01000005">
    <property type="protein sequence ID" value="KMY32367.1"/>
    <property type="molecule type" value="Genomic_DNA"/>
</dbReference>
<reference evidence="2" key="1">
    <citation type="submission" date="2015-07" db="EMBL/GenBank/DDBJ databases">
        <authorList>
            <consortium name="Consortium for Microbial Forensics and Genomics (microFORGE)"/>
            <person name="Knight B.M."/>
            <person name="Roberts D.P."/>
            <person name="Lin D."/>
            <person name="Hari K."/>
            <person name="Fletcher J."/>
            <person name="Melcher U."/>
            <person name="Blagden T."/>
            <person name="Winegar R.A."/>
        </authorList>
    </citation>
    <scope>NUCLEOTIDE SEQUENCE [LARGE SCALE GENOMIC DNA]</scope>
    <source>
        <strain evidence="2">DSM 23493</strain>
    </source>
</reference>
<evidence type="ECO:0000313" key="2">
    <source>
        <dbReference type="Proteomes" id="UP000037326"/>
    </source>
</evidence>
<dbReference type="RefSeq" id="WP_049665581.1">
    <property type="nucleotide sequence ID" value="NZ_LFXJ01000005.1"/>
</dbReference>
<comment type="caution">
    <text evidence="1">The sequence shown here is derived from an EMBL/GenBank/DDBJ whole genome shotgun (WGS) entry which is preliminary data.</text>
</comment>
<accession>A0A0K9FDP1</accession>
<gene>
    <name evidence="1" type="ORF">ACZ11_09545</name>
</gene>
<dbReference type="Proteomes" id="UP000037326">
    <property type="component" value="Unassembled WGS sequence"/>
</dbReference>
<dbReference type="GeneID" id="96598500"/>
<evidence type="ECO:0000313" key="1">
    <source>
        <dbReference type="EMBL" id="KMY32367.1"/>
    </source>
</evidence>
<dbReference type="AlphaFoldDB" id="A0A0K9FDP1"/>
<protein>
    <submittedName>
        <fullName evidence="1">Uncharacterized protein</fullName>
    </submittedName>
</protein>
<sequence>MQVFFLSLVVSSFLLQQPQDSVENTAPVLCIPSGTTSYKYPNNQYQTFRTENDFYHQLDRAIYEEYNDATLNIRQKIAFKEVAKAEETFHLKTNFIREKIDLSQHTFIHPNRQVYFLASFKQNNQETYHKYLVIDAETQTILLGNSNYQSNTIN</sequence>
<proteinExistence type="predicted"/>
<dbReference type="OrthoDB" id="2734296at2"/>
<organism evidence="1 2">
    <name type="scientific">Lysinibacillus xylanilyticus</name>
    <dbReference type="NCBI Taxonomy" id="582475"/>
    <lineage>
        <taxon>Bacteria</taxon>
        <taxon>Bacillati</taxon>
        <taxon>Bacillota</taxon>
        <taxon>Bacilli</taxon>
        <taxon>Bacillales</taxon>
        <taxon>Bacillaceae</taxon>
        <taxon>Lysinibacillus</taxon>
    </lineage>
</organism>
<name>A0A0K9FDP1_9BACI</name>
<dbReference type="PATRIC" id="fig|582475.4.peg.1477"/>